<organism evidence="5 6">
    <name type="scientific">Neokomagataea tanensis</name>
    <dbReference type="NCBI Taxonomy" id="661191"/>
    <lineage>
        <taxon>Bacteria</taxon>
        <taxon>Pseudomonadati</taxon>
        <taxon>Pseudomonadota</taxon>
        <taxon>Alphaproteobacteria</taxon>
        <taxon>Acetobacterales</taxon>
        <taxon>Acetobacteraceae</taxon>
        <taxon>Neokomagataea</taxon>
    </lineage>
</organism>
<feature type="region of interest" description="Disordered" evidence="2">
    <location>
        <begin position="426"/>
        <end position="448"/>
    </location>
</feature>
<feature type="domain" description="Glycosyl hydrolase family 13 catalytic" evidence="4">
    <location>
        <begin position="40"/>
        <end position="448"/>
    </location>
</feature>
<dbReference type="EMBL" id="CP032485">
    <property type="protein sequence ID" value="QDH25458.1"/>
    <property type="molecule type" value="Genomic_DNA"/>
</dbReference>
<comment type="similarity">
    <text evidence="1">Belongs to the glycosyl hydrolase 13 family.</text>
</comment>
<feature type="chain" id="PRO_5021402916" evidence="3">
    <location>
        <begin position="26"/>
        <end position="585"/>
    </location>
</feature>
<evidence type="ECO:0000313" key="5">
    <source>
        <dbReference type="EMBL" id="QDH25458.1"/>
    </source>
</evidence>
<proteinExistence type="inferred from homology"/>
<dbReference type="SUPFAM" id="SSF51011">
    <property type="entry name" value="Glycosyl hydrolase domain"/>
    <property type="match status" value="1"/>
</dbReference>
<dbReference type="Pfam" id="PF16657">
    <property type="entry name" value="Malt_amylase_C"/>
    <property type="match status" value="1"/>
</dbReference>
<evidence type="ECO:0000313" key="6">
    <source>
        <dbReference type="Proteomes" id="UP000317214"/>
    </source>
</evidence>
<dbReference type="InterPro" id="IPR032091">
    <property type="entry name" value="Malt_amylase-like_C"/>
</dbReference>
<name>A0A4Y6V982_9PROT</name>
<dbReference type="InterPro" id="IPR013780">
    <property type="entry name" value="Glyco_hydro_b"/>
</dbReference>
<dbReference type="InterPro" id="IPR006047">
    <property type="entry name" value="GH13_cat_dom"/>
</dbReference>
<dbReference type="PANTHER" id="PTHR10357:SF179">
    <property type="entry name" value="NEUTRAL AND BASIC AMINO ACID TRANSPORT PROTEIN RBAT"/>
    <property type="match status" value="1"/>
</dbReference>
<dbReference type="KEGG" id="ntn:D5366_09820"/>
<evidence type="ECO:0000256" key="3">
    <source>
        <dbReference type="SAM" id="SignalP"/>
    </source>
</evidence>
<keyword evidence="5" id="KW-0378">Hydrolase</keyword>
<dbReference type="GO" id="GO:0009313">
    <property type="term" value="P:oligosaccharide catabolic process"/>
    <property type="evidence" value="ECO:0007669"/>
    <property type="project" value="TreeGrafter"/>
</dbReference>
<dbReference type="OrthoDB" id="9805159at2"/>
<dbReference type="Gene3D" id="3.20.20.80">
    <property type="entry name" value="Glycosidases"/>
    <property type="match status" value="1"/>
</dbReference>
<dbReference type="Gene3D" id="2.60.40.1180">
    <property type="entry name" value="Golgi alpha-mannosidase II"/>
    <property type="match status" value="1"/>
</dbReference>
<dbReference type="PANTHER" id="PTHR10357">
    <property type="entry name" value="ALPHA-AMYLASE FAMILY MEMBER"/>
    <property type="match status" value="1"/>
</dbReference>
<feature type="signal peptide" evidence="3">
    <location>
        <begin position="1"/>
        <end position="25"/>
    </location>
</feature>
<dbReference type="Gene3D" id="3.90.400.10">
    <property type="entry name" value="Oligo-1,6-glucosidase, Domain 2"/>
    <property type="match status" value="1"/>
</dbReference>
<reference evidence="5 6" key="1">
    <citation type="submission" date="2018-09" db="EMBL/GenBank/DDBJ databases">
        <title>The complete genome sequence of Neokomagataea tanensis NBRC 106556(T).</title>
        <authorList>
            <person name="Chua K.-O."/>
            <person name="See-Too W.-S."/>
            <person name="Hong K.-W."/>
            <person name="Yin W.-F."/>
            <person name="Chan K.-G."/>
        </authorList>
    </citation>
    <scope>NUCLEOTIDE SEQUENCE [LARGE SCALE GENOMIC DNA]</scope>
    <source>
        <strain evidence="6">AH13 \ NBRC 106556</strain>
    </source>
</reference>
<dbReference type="InterPro" id="IPR017853">
    <property type="entry name" value="GH"/>
</dbReference>
<dbReference type="GO" id="GO:0004556">
    <property type="term" value="F:alpha-amylase activity"/>
    <property type="evidence" value="ECO:0007669"/>
    <property type="project" value="TreeGrafter"/>
</dbReference>
<dbReference type="SUPFAM" id="SSF51445">
    <property type="entry name" value="(Trans)glycosidases"/>
    <property type="match status" value="1"/>
</dbReference>
<dbReference type="Proteomes" id="UP000317214">
    <property type="component" value="Chromosome"/>
</dbReference>
<sequence>MDDPMKKSMASLLAAGLLSLAPAQALKNSHPWWESATIYEIYPRSFQDSKGTGLGDLNGISARLDHIKNLGATAIWLTPIYVSPEVDFGYDISDYKNISPSYGNLKDFDRLISEAKKRNIKVIIDLVLNQTSDQNPWFLESKKSKNNPKSNYYIWVDPKGYDKAGKPIPPNNWQNWFGHSAWTYSEPRKQFYYHGYTKEQPDLNWHNPDVKTTMFDVMRFWLDRGVDGVRLDSIFMLYEDPTLKDEPLLLDKNGKITKDAFGENATSQVLQGYQPELHPLMRDIRKLFDSYPGSRVLIGETYGMDINGLDEWYGGAKKDELQLPMDVILGIQDKDNNFVHLDVNLWRKNLSEVSTKIHGNEPLLVIDNHDNLRADRFCSKDFGAAPFANCADIQKMLATVLLASRSSVLMYYGDEIGMTTNTPQRVEDVQDPEGRAGWPKDKGRDAERTPMQWDTSLNAGFSNAKKTWLPVGTSYTSVNVQAEKLDPNSMFNWYKSLIKLKNTNDVIRYGNQDVIESGNPQILSFYRTYDGSRMLVATNFSSQPQQLAVPAKGKVVLQSFVGDVSSKDGYLIPPYGAMILDLSEK</sequence>
<gene>
    <name evidence="5" type="ORF">D5366_09820</name>
</gene>
<dbReference type="SMART" id="SM00642">
    <property type="entry name" value="Aamy"/>
    <property type="match status" value="1"/>
</dbReference>
<evidence type="ECO:0000259" key="4">
    <source>
        <dbReference type="SMART" id="SM00642"/>
    </source>
</evidence>
<evidence type="ECO:0000256" key="1">
    <source>
        <dbReference type="ARBA" id="ARBA00008061"/>
    </source>
</evidence>
<keyword evidence="6" id="KW-1185">Reference proteome</keyword>
<evidence type="ECO:0000256" key="2">
    <source>
        <dbReference type="SAM" id="MobiDB-lite"/>
    </source>
</evidence>
<protein>
    <submittedName>
        <fullName evidence="5">Glucohydrolase</fullName>
    </submittedName>
</protein>
<accession>A0A4Y6V982</accession>
<dbReference type="InterPro" id="IPR045857">
    <property type="entry name" value="O16G_dom_2"/>
</dbReference>
<keyword evidence="3" id="KW-0732">Signal</keyword>
<dbReference type="Pfam" id="PF00128">
    <property type="entry name" value="Alpha-amylase"/>
    <property type="match status" value="1"/>
</dbReference>
<dbReference type="AlphaFoldDB" id="A0A4Y6V982"/>